<accession>A0A8J3MQP1</accession>
<proteinExistence type="predicted"/>
<dbReference type="RefSeq" id="WP_220192312.1">
    <property type="nucleotide sequence ID" value="NZ_BNJF01000001.1"/>
</dbReference>
<dbReference type="GO" id="GO:0003824">
    <property type="term" value="F:catalytic activity"/>
    <property type="evidence" value="ECO:0007669"/>
    <property type="project" value="InterPro"/>
</dbReference>
<evidence type="ECO:0000259" key="2">
    <source>
        <dbReference type="Pfam" id="PF01035"/>
    </source>
</evidence>
<dbReference type="PANTHER" id="PTHR42942">
    <property type="entry name" value="6-O-METHYLGUANINE DNA METHYLTRANSFERASE"/>
    <property type="match status" value="1"/>
</dbReference>
<evidence type="ECO:0000256" key="1">
    <source>
        <dbReference type="ARBA" id="ARBA00022763"/>
    </source>
</evidence>
<dbReference type="PANTHER" id="PTHR42942:SF1">
    <property type="entry name" value="ALKYLTRANSFERASE-LIKE PROTEIN 1"/>
    <property type="match status" value="1"/>
</dbReference>
<organism evidence="3 4">
    <name type="scientific">Ktedonospora formicarum</name>
    <dbReference type="NCBI Taxonomy" id="2778364"/>
    <lineage>
        <taxon>Bacteria</taxon>
        <taxon>Bacillati</taxon>
        <taxon>Chloroflexota</taxon>
        <taxon>Ktedonobacteria</taxon>
        <taxon>Ktedonobacterales</taxon>
        <taxon>Ktedonobacteraceae</taxon>
        <taxon>Ktedonospora</taxon>
    </lineage>
</organism>
<dbReference type="EMBL" id="BNJF01000001">
    <property type="protein sequence ID" value="GHO42808.1"/>
    <property type="molecule type" value="Genomic_DNA"/>
</dbReference>
<dbReference type="InterPro" id="IPR036388">
    <property type="entry name" value="WH-like_DNA-bd_sf"/>
</dbReference>
<dbReference type="InterPro" id="IPR014048">
    <property type="entry name" value="MethylDNA_cys_MeTrfase_DNA-bd"/>
</dbReference>
<dbReference type="InterPro" id="IPR036217">
    <property type="entry name" value="MethylDNA_cys_MeTrfase_DNAb"/>
</dbReference>
<dbReference type="Gene3D" id="1.10.10.10">
    <property type="entry name" value="Winged helix-like DNA-binding domain superfamily/Winged helix DNA-binding domain"/>
    <property type="match status" value="1"/>
</dbReference>
<keyword evidence="4" id="KW-1185">Reference proteome</keyword>
<dbReference type="Proteomes" id="UP000612362">
    <property type="component" value="Unassembled WGS sequence"/>
</dbReference>
<dbReference type="SUPFAM" id="SSF46767">
    <property type="entry name" value="Methylated DNA-protein cysteine methyltransferase, C-terminal domain"/>
    <property type="match status" value="1"/>
</dbReference>
<reference evidence="3" key="1">
    <citation type="submission" date="2020-10" db="EMBL/GenBank/DDBJ databases">
        <title>Taxonomic study of unclassified bacteria belonging to the class Ktedonobacteria.</title>
        <authorList>
            <person name="Yabe S."/>
            <person name="Wang C.M."/>
            <person name="Zheng Y."/>
            <person name="Sakai Y."/>
            <person name="Cavaletti L."/>
            <person name="Monciardini P."/>
            <person name="Donadio S."/>
        </authorList>
    </citation>
    <scope>NUCLEOTIDE SEQUENCE</scope>
    <source>
        <strain evidence="3">SOSP1-1</strain>
    </source>
</reference>
<dbReference type="InterPro" id="IPR052520">
    <property type="entry name" value="ATL_DNA_repair"/>
</dbReference>
<evidence type="ECO:0000313" key="4">
    <source>
        <dbReference type="Proteomes" id="UP000612362"/>
    </source>
</evidence>
<name>A0A8J3MQP1_9CHLR</name>
<feature type="domain" description="Methylated-DNA-[protein]-cysteine S-methyltransferase DNA binding" evidence="2">
    <location>
        <begin position="17"/>
        <end position="94"/>
    </location>
</feature>
<protein>
    <recommendedName>
        <fullName evidence="2">Methylated-DNA-[protein]-cysteine S-methyltransferase DNA binding domain-containing protein</fullName>
    </recommendedName>
</protein>
<dbReference type="Pfam" id="PF01035">
    <property type="entry name" value="DNA_binding_1"/>
    <property type="match status" value="1"/>
</dbReference>
<keyword evidence="1" id="KW-0227">DNA damage</keyword>
<evidence type="ECO:0000313" key="3">
    <source>
        <dbReference type="EMBL" id="GHO42808.1"/>
    </source>
</evidence>
<gene>
    <name evidence="3" type="ORF">KSX_09710</name>
</gene>
<dbReference type="GO" id="GO:0006281">
    <property type="term" value="P:DNA repair"/>
    <property type="evidence" value="ECO:0007669"/>
    <property type="project" value="InterPro"/>
</dbReference>
<sequence length="159" mass="17635">MQQESSSTPKPVAIIKAQVFALVNACPAGRVTTYGWIGKALGYPRGARMIGWIMNDAHGDVPAQRVVNSKGELSGSWAFGQKGRMRQLLEAEGVELLSEERVDIKRYGWDPSRDLDPNELRHIIETTSPDMSGSSKRLLFLLQNDPASPLREELRGTEE</sequence>
<dbReference type="AlphaFoldDB" id="A0A8J3MQP1"/>
<comment type="caution">
    <text evidence="3">The sequence shown here is derived from an EMBL/GenBank/DDBJ whole genome shotgun (WGS) entry which is preliminary data.</text>
</comment>